<dbReference type="InterPro" id="IPR014776">
    <property type="entry name" value="4pyrrole_Mease_sub2"/>
</dbReference>
<dbReference type="SUPFAM" id="SSF53790">
    <property type="entry name" value="Tetrapyrrole methylase"/>
    <property type="match status" value="1"/>
</dbReference>
<evidence type="ECO:0000256" key="5">
    <source>
        <dbReference type="ARBA" id="ARBA00022691"/>
    </source>
</evidence>
<dbReference type="PANTHER" id="PTHR43467">
    <property type="entry name" value="COBALT-PRECORRIN-2 C(20)-METHYLTRANSFERASE"/>
    <property type="match status" value="1"/>
</dbReference>
<evidence type="ECO:0000256" key="6">
    <source>
        <dbReference type="PIRNR" id="PIRNR036427"/>
    </source>
</evidence>
<dbReference type="EC" id="2.1.1.151" evidence="8"/>
<dbReference type="GO" id="GO:0032259">
    <property type="term" value="P:methylation"/>
    <property type="evidence" value="ECO:0007669"/>
    <property type="project" value="UniProtKB-KW"/>
</dbReference>
<dbReference type="Gene3D" id="3.40.1010.10">
    <property type="entry name" value="Cobalt-precorrin-4 Transmethylase, Domain 1"/>
    <property type="match status" value="1"/>
</dbReference>
<keyword evidence="4 8" id="KW-0808">Transferase</keyword>
<dbReference type="InterPro" id="IPR000878">
    <property type="entry name" value="4pyrrol_Mease"/>
</dbReference>
<keyword evidence="5" id="KW-0949">S-adenosyl-L-methionine</keyword>
<name>A0A075WD88_ARCFL</name>
<dbReference type="EC" id="2.1.1.130" evidence="8"/>
<dbReference type="InterPro" id="IPR035996">
    <property type="entry name" value="4pyrrol_Methylase_sf"/>
</dbReference>
<comment type="pathway">
    <text evidence="1">Cofactor biosynthesis; adenosylcobalamin biosynthesis.</text>
</comment>
<dbReference type="EMBL" id="CP006577">
    <property type="protein sequence ID" value="AIG97602.1"/>
    <property type="molecule type" value="Genomic_DNA"/>
</dbReference>
<dbReference type="InterPro" id="IPR014777">
    <property type="entry name" value="4pyrrole_Mease_sub1"/>
</dbReference>
<dbReference type="RefSeq" id="WP_010878230.1">
    <property type="nucleotide sequence ID" value="NZ_CP006577.1"/>
</dbReference>
<dbReference type="AlphaFoldDB" id="A0A075WD88"/>
<evidence type="ECO:0000256" key="1">
    <source>
        <dbReference type="ARBA" id="ARBA00004953"/>
    </source>
</evidence>
<accession>A0A075WD88</accession>
<dbReference type="GO" id="GO:0043781">
    <property type="term" value="F:cobalt-factor II C20-methyltransferase activity"/>
    <property type="evidence" value="ECO:0007669"/>
    <property type="project" value="UniProtKB-EC"/>
</dbReference>
<sequence length="201" mass="22780">MAKLLYGVGIGLTKKHLTLEAIDVIKEVDDVVVPGKMAYEVIKDIREPRVVEFPMGDSEEVVKNLAKEINEFDGTVAFCCIGDPVFYSTFNHLVREVRKLDPNLTVKVIPGISSISVALAKTETFVTRSALIATQDFRDADVAVVLKVKNPREVERRLREKGYNDFTLLEKLFMNGEKIYCEMPEKSSYFSVMVARRVEER</sequence>
<dbReference type="PIRSF" id="PIRSF036427">
    <property type="entry name" value="Precrrn-2_mtase"/>
    <property type="match status" value="1"/>
</dbReference>
<feature type="domain" description="Tetrapyrrole methylase" evidence="7">
    <location>
        <begin position="5"/>
        <end position="179"/>
    </location>
</feature>
<dbReference type="Pfam" id="PF00590">
    <property type="entry name" value="TP_methylase"/>
    <property type="match status" value="1"/>
</dbReference>
<protein>
    <submittedName>
        <fullName evidence="8">Precorrin-2 methylase</fullName>
        <ecNumber evidence="8">2.1.1.130</ecNumber>
        <ecNumber evidence="8">2.1.1.151</ecNumber>
    </submittedName>
</protein>
<dbReference type="GO" id="GO:0009236">
    <property type="term" value="P:cobalamin biosynthetic process"/>
    <property type="evidence" value="ECO:0007669"/>
    <property type="project" value="UniProtKB-UniRule"/>
</dbReference>
<keyword evidence="3 8" id="KW-0489">Methyltransferase</keyword>
<dbReference type="HOGENOM" id="CLU_076014_2_0_2"/>
<dbReference type="Gene3D" id="3.30.950.10">
    <property type="entry name" value="Methyltransferase, Cobalt-precorrin-4 Transmethylase, Domain 2"/>
    <property type="match status" value="1"/>
</dbReference>
<evidence type="ECO:0000256" key="4">
    <source>
        <dbReference type="ARBA" id="ARBA00022679"/>
    </source>
</evidence>
<dbReference type="InterPro" id="IPR012382">
    <property type="entry name" value="CobI/CbiL"/>
</dbReference>
<dbReference type="CDD" id="cd11645">
    <property type="entry name" value="Precorrin_2_C20_MT"/>
    <property type="match status" value="1"/>
</dbReference>
<keyword evidence="2" id="KW-0169">Cobalamin biosynthesis</keyword>
<dbReference type="GO" id="GO:0030788">
    <property type="term" value="F:precorrin-2 C20-methyltransferase activity"/>
    <property type="evidence" value="ECO:0007669"/>
    <property type="project" value="UniProtKB-EC"/>
</dbReference>
<evidence type="ECO:0000313" key="8">
    <source>
        <dbReference type="EMBL" id="AIG97602.1"/>
    </source>
</evidence>
<evidence type="ECO:0000256" key="3">
    <source>
        <dbReference type="ARBA" id="ARBA00022603"/>
    </source>
</evidence>
<organism evidence="8 9">
    <name type="scientific">Archaeoglobus fulgidus DSM 8774</name>
    <dbReference type="NCBI Taxonomy" id="1344584"/>
    <lineage>
        <taxon>Archaea</taxon>
        <taxon>Methanobacteriati</taxon>
        <taxon>Methanobacteriota</taxon>
        <taxon>Archaeoglobi</taxon>
        <taxon>Archaeoglobales</taxon>
        <taxon>Archaeoglobaceae</taxon>
        <taxon>Archaeoglobus</taxon>
    </lineage>
</organism>
<gene>
    <name evidence="8" type="ORF">AFULGI_00008070</name>
</gene>
<comment type="similarity">
    <text evidence="6">Belongs to the precorrin methyltransferase family.</text>
</comment>
<dbReference type="KEGG" id="afg:AFULGI_00008070"/>
<evidence type="ECO:0000259" key="7">
    <source>
        <dbReference type="Pfam" id="PF00590"/>
    </source>
</evidence>
<dbReference type="GeneID" id="24794325"/>
<proteinExistence type="inferred from homology"/>
<evidence type="ECO:0000256" key="2">
    <source>
        <dbReference type="ARBA" id="ARBA00022573"/>
    </source>
</evidence>
<reference evidence="8 9" key="1">
    <citation type="submission" date="2013-07" db="EMBL/GenBank/DDBJ databases">
        <title>Genome of Archaeoglobus fulgidus.</title>
        <authorList>
            <person name="Fiebig A."/>
            <person name="Birkeland N.-K."/>
        </authorList>
    </citation>
    <scope>NUCLEOTIDE SEQUENCE [LARGE SCALE GENOMIC DNA]</scope>
    <source>
        <strain evidence="8 9">DSM 8774</strain>
    </source>
</reference>
<evidence type="ECO:0000313" key="9">
    <source>
        <dbReference type="Proteomes" id="UP000028501"/>
    </source>
</evidence>
<dbReference type="PANTHER" id="PTHR43467:SF2">
    <property type="entry name" value="COBALT-PRECORRIN-2 C(20)-METHYLTRANSFERASE"/>
    <property type="match status" value="1"/>
</dbReference>
<dbReference type="Proteomes" id="UP000028501">
    <property type="component" value="Chromosome"/>
</dbReference>